<evidence type="ECO:0000313" key="6">
    <source>
        <dbReference type="Proteomes" id="UP000006852"/>
    </source>
</evidence>
<keyword evidence="2" id="KW-1133">Transmembrane helix</keyword>
<dbReference type="KEGG" id="tsu:Tresu_1165"/>
<dbReference type="Proteomes" id="UP000006852">
    <property type="component" value="Chromosome"/>
</dbReference>
<dbReference type="eggNOG" id="COG2208">
    <property type="taxonomic scope" value="Bacteria"/>
</dbReference>
<keyword evidence="2" id="KW-0812">Transmembrane</keyword>
<dbReference type="InterPro" id="IPR001932">
    <property type="entry name" value="PPM-type_phosphatase-like_dom"/>
</dbReference>
<keyword evidence="6" id="KW-1185">Reference proteome</keyword>
<feature type="transmembrane region" description="Helical" evidence="2">
    <location>
        <begin position="36"/>
        <end position="55"/>
    </location>
</feature>
<gene>
    <name evidence="5" type="ordered locus">Tresu_1165</name>
</gene>
<dbReference type="EMBL" id="CP002631">
    <property type="protein sequence ID" value="AEB14077.1"/>
    <property type="molecule type" value="Genomic_DNA"/>
</dbReference>
<dbReference type="InterPro" id="IPR029016">
    <property type="entry name" value="GAF-like_dom_sf"/>
</dbReference>
<organism evidence="5 6">
    <name type="scientific">Treponema succinifaciens (strain ATCC 33096 / DSM 2489 / 6091)</name>
    <dbReference type="NCBI Taxonomy" id="869209"/>
    <lineage>
        <taxon>Bacteria</taxon>
        <taxon>Pseudomonadati</taxon>
        <taxon>Spirochaetota</taxon>
        <taxon>Spirochaetia</taxon>
        <taxon>Spirochaetales</taxon>
        <taxon>Treponemataceae</taxon>
        <taxon>Treponema</taxon>
    </lineage>
</organism>
<accession>F2NXJ8</accession>
<dbReference type="Pfam" id="PF13185">
    <property type="entry name" value="GAF_2"/>
    <property type="match status" value="1"/>
</dbReference>
<dbReference type="SUPFAM" id="SSF81606">
    <property type="entry name" value="PP2C-like"/>
    <property type="match status" value="1"/>
</dbReference>
<feature type="domain" description="PPM-type phosphatase" evidence="4">
    <location>
        <begin position="348"/>
        <end position="566"/>
    </location>
</feature>
<feature type="transmembrane region" description="Helical" evidence="2">
    <location>
        <begin position="6"/>
        <end position="29"/>
    </location>
</feature>
<evidence type="ECO:0000313" key="5">
    <source>
        <dbReference type="EMBL" id="AEB14077.1"/>
    </source>
</evidence>
<protein>
    <submittedName>
        <fullName evidence="5">Protein serine/threonine phosphatase with GAF(S) sensor(S)</fullName>
    </submittedName>
</protein>
<dbReference type="GO" id="GO:0016791">
    <property type="term" value="F:phosphatase activity"/>
    <property type="evidence" value="ECO:0007669"/>
    <property type="project" value="TreeGrafter"/>
</dbReference>
<dbReference type="SMART" id="SM00331">
    <property type="entry name" value="PP2C_SIG"/>
    <property type="match status" value="1"/>
</dbReference>
<evidence type="ECO:0000256" key="2">
    <source>
        <dbReference type="SAM" id="Phobius"/>
    </source>
</evidence>
<sequence length="566" mass="62530">MILDDKFAYIPLFAVSVICAFLFVLFLLIRKKKTARVSFIALLSDLILGAGSLIAAVKEITGEGNSFVYFAVAASIAALILIPYCIILYTFEPKKIEKLVPHYVNVAEEKSYAQALQQTSLQQQKTIQPDENESRALEISYSFAEKASEAFSEKNGMNALLDYVNKTIREEINADGGAILMIDDFEDVITVRSFDGDFPPPYKLPSDMPHKPIRIATNFKFASFPLRENIFGEIATAGKPELITKPENDARIYQNGPEEFLECGSYIMIPIKIQDSVIGVAAFARTKQNPVFTEENLKTASMITDFAATSIKSVVSVKDIIEHNDLIKEAEIASKIQEMLHPAKLPALPGIQLGTIWNPEEGVCGDYYDVIVSRRDRVSFVMSDVAGKGINSVIVMSMLHAMIRLVVNTKKTAGTILEWVNHGIAAESFSTDHFASCALINYDPIKKVAEIATGGTTPVFYYSKEKNEIKQISTPSEPIGVDKESQYKDILQDIKTGDILITYTDGLVEALNEQGTQYPKESLLKIVSSNANSTGKDIANLVKSDIKKFIGNSSLHDDQSLLVIKF</sequence>
<dbReference type="SUPFAM" id="SSF55781">
    <property type="entry name" value="GAF domain-like"/>
    <property type="match status" value="1"/>
</dbReference>
<evidence type="ECO:0000259" key="4">
    <source>
        <dbReference type="SMART" id="SM00331"/>
    </source>
</evidence>
<dbReference type="Gene3D" id="3.30.450.40">
    <property type="match status" value="1"/>
</dbReference>
<dbReference type="InterPro" id="IPR003018">
    <property type="entry name" value="GAF"/>
</dbReference>
<name>F2NXJ8_TRES6</name>
<reference evidence="5 6" key="1">
    <citation type="journal article" date="2011" name="Stand. Genomic Sci.">
        <title>Complete genome sequence of Treponema succinifaciens type strain (6091).</title>
        <authorList>
            <person name="Han C."/>
            <person name="Gronow S."/>
            <person name="Teshima H."/>
            <person name="Lapidus A."/>
            <person name="Nolan M."/>
            <person name="Lucas S."/>
            <person name="Hammon N."/>
            <person name="Deshpande S."/>
            <person name="Cheng J.F."/>
            <person name="Zeytun A."/>
            <person name="Tapia R."/>
            <person name="Goodwin L."/>
            <person name="Pitluck S."/>
            <person name="Liolios K."/>
            <person name="Pagani I."/>
            <person name="Ivanova N."/>
            <person name="Mavromatis K."/>
            <person name="Mikhailova N."/>
            <person name="Huntemann M."/>
            <person name="Pati A."/>
            <person name="Chen A."/>
            <person name="Palaniappan K."/>
            <person name="Land M."/>
            <person name="Hauser L."/>
            <person name="Brambilla E.M."/>
            <person name="Rohde M."/>
            <person name="Goker M."/>
            <person name="Woyke T."/>
            <person name="Bristow J."/>
            <person name="Eisen J.A."/>
            <person name="Markowitz V."/>
            <person name="Hugenholtz P."/>
            <person name="Kyrpides N.C."/>
            <person name="Klenk H.P."/>
            <person name="Detter J.C."/>
        </authorList>
    </citation>
    <scope>NUCLEOTIDE SEQUENCE [LARGE SCALE GENOMIC DNA]</scope>
    <source>
        <strain evidence="6">ATCC 33096 / DSM 2489 / 6091</strain>
    </source>
</reference>
<feature type="transmembrane region" description="Helical" evidence="2">
    <location>
        <begin position="67"/>
        <end position="91"/>
    </location>
</feature>
<dbReference type="Gene3D" id="3.60.40.10">
    <property type="entry name" value="PPM-type phosphatase domain"/>
    <property type="match status" value="1"/>
</dbReference>
<dbReference type="Pfam" id="PF07228">
    <property type="entry name" value="SpoIIE"/>
    <property type="match status" value="1"/>
</dbReference>
<feature type="domain" description="GAF" evidence="3">
    <location>
        <begin position="156"/>
        <end position="321"/>
    </location>
</feature>
<reference evidence="6" key="2">
    <citation type="submission" date="2011-04" db="EMBL/GenBank/DDBJ databases">
        <title>The complete genome of chromosome of Treponema succinifaciens DSM 2489.</title>
        <authorList>
            <person name="Lucas S."/>
            <person name="Copeland A."/>
            <person name="Lapidus A."/>
            <person name="Bruce D."/>
            <person name="Goodwin L."/>
            <person name="Pitluck S."/>
            <person name="Peters L."/>
            <person name="Kyrpides N."/>
            <person name="Mavromatis K."/>
            <person name="Ivanova N."/>
            <person name="Ovchinnikova G."/>
            <person name="Teshima H."/>
            <person name="Detter J.C."/>
            <person name="Tapia R."/>
            <person name="Han C."/>
            <person name="Land M."/>
            <person name="Hauser L."/>
            <person name="Markowitz V."/>
            <person name="Cheng J.-F."/>
            <person name="Hugenholtz P."/>
            <person name="Woyke T."/>
            <person name="Wu D."/>
            <person name="Gronow S."/>
            <person name="Wellnitz S."/>
            <person name="Brambilla E."/>
            <person name="Klenk H.-P."/>
            <person name="Eisen J.A."/>
        </authorList>
    </citation>
    <scope>NUCLEOTIDE SEQUENCE [LARGE SCALE GENOMIC DNA]</scope>
    <source>
        <strain evidence="6">ATCC 33096 / DSM 2489 / 6091</strain>
    </source>
</reference>
<dbReference type="InterPro" id="IPR036457">
    <property type="entry name" value="PPM-type-like_dom_sf"/>
</dbReference>
<dbReference type="PANTHER" id="PTHR43156">
    <property type="entry name" value="STAGE II SPORULATION PROTEIN E-RELATED"/>
    <property type="match status" value="1"/>
</dbReference>
<proteinExistence type="predicted"/>
<keyword evidence="2" id="KW-0472">Membrane</keyword>
<dbReference type="SMART" id="SM00065">
    <property type="entry name" value="GAF"/>
    <property type="match status" value="1"/>
</dbReference>
<dbReference type="STRING" id="869209.Tresu_1165"/>
<evidence type="ECO:0000256" key="1">
    <source>
        <dbReference type="ARBA" id="ARBA00022801"/>
    </source>
</evidence>
<dbReference type="InterPro" id="IPR052016">
    <property type="entry name" value="Bact_Sigma-Reg"/>
</dbReference>
<dbReference type="AlphaFoldDB" id="F2NXJ8"/>
<keyword evidence="1" id="KW-0378">Hydrolase</keyword>
<dbReference type="PANTHER" id="PTHR43156:SF2">
    <property type="entry name" value="STAGE II SPORULATION PROTEIN E"/>
    <property type="match status" value="1"/>
</dbReference>
<dbReference type="HOGENOM" id="CLU_000445_43_6_12"/>
<evidence type="ECO:0000259" key="3">
    <source>
        <dbReference type="SMART" id="SM00065"/>
    </source>
</evidence>